<evidence type="ECO:0000313" key="1">
    <source>
        <dbReference type="EMBL" id="JAH70091.1"/>
    </source>
</evidence>
<protein>
    <submittedName>
        <fullName evidence="1">Uncharacterized protein</fullName>
    </submittedName>
</protein>
<name>A0A0E9UWG3_ANGAN</name>
<reference evidence="1" key="1">
    <citation type="submission" date="2014-11" db="EMBL/GenBank/DDBJ databases">
        <authorList>
            <person name="Amaro Gonzalez C."/>
        </authorList>
    </citation>
    <scope>NUCLEOTIDE SEQUENCE</scope>
</reference>
<dbReference type="AlphaFoldDB" id="A0A0E9UWG3"/>
<reference evidence="1" key="2">
    <citation type="journal article" date="2015" name="Fish Shellfish Immunol.">
        <title>Early steps in the European eel (Anguilla anguilla)-Vibrio vulnificus interaction in the gills: Role of the RtxA13 toxin.</title>
        <authorList>
            <person name="Callol A."/>
            <person name="Pajuelo D."/>
            <person name="Ebbesson L."/>
            <person name="Teles M."/>
            <person name="MacKenzie S."/>
            <person name="Amaro C."/>
        </authorList>
    </citation>
    <scope>NUCLEOTIDE SEQUENCE</scope>
</reference>
<accession>A0A0E9UWG3</accession>
<dbReference type="EMBL" id="GBXM01038486">
    <property type="protein sequence ID" value="JAH70091.1"/>
    <property type="molecule type" value="Transcribed_RNA"/>
</dbReference>
<sequence length="20" mass="2315">MISSLRFLPRGRKVLAVQSR</sequence>
<organism evidence="1">
    <name type="scientific">Anguilla anguilla</name>
    <name type="common">European freshwater eel</name>
    <name type="synonym">Muraena anguilla</name>
    <dbReference type="NCBI Taxonomy" id="7936"/>
    <lineage>
        <taxon>Eukaryota</taxon>
        <taxon>Metazoa</taxon>
        <taxon>Chordata</taxon>
        <taxon>Craniata</taxon>
        <taxon>Vertebrata</taxon>
        <taxon>Euteleostomi</taxon>
        <taxon>Actinopterygii</taxon>
        <taxon>Neopterygii</taxon>
        <taxon>Teleostei</taxon>
        <taxon>Anguilliformes</taxon>
        <taxon>Anguillidae</taxon>
        <taxon>Anguilla</taxon>
    </lineage>
</organism>
<proteinExistence type="predicted"/>